<name>A0A090EE30_MESPL</name>
<feature type="signal peptide" evidence="7">
    <location>
        <begin position="1"/>
        <end position="21"/>
    </location>
</feature>
<evidence type="ECO:0000256" key="2">
    <source>
        <dbReference type="ARBA" id="ARBA00022617"/>
    </source>
</evidence>
<dbReference type="InterPro" id="IPR036909">
    <property type="entry name" value="Cyt_c-like_dom_sf"/>
</dbReference>
<gene>
    <name evidence="9" type="ORF">MPL3356_80345</name>
</gene>
<proteinExistence type="predicted"/>
<evidence type="ECO:0000256" key="1">
    <source>
        <dbReference type="ARBA" id="ARBA00022448"/>
    </source>
</evidence>
<evidence type="ECO:0000256" key="5">
    <source>
        <dbReference type="ARBA" id="ARBA00023004"/>
    </source>
</evidence>
<dbReference type="STRING" id="69974.MPLDJ20_60281"/>
<evidence type="ECO:0000256" key="4">
    <source>
        <dbReference type="ARBA" id="ARBA00022982"/>
    </source>
</evidence>
<dbReference type="GO" id="GO:0046872">
    <property type="term" value="F:metal ion binding"/>
    <property type="evidence" value="ECO:0007669"/>
    <property type="project" value="UniProtKB-KW"/>
</dbReference>
<feature type="chain" id="PRO_5001854822" evidence="7">
    <location>
        <begin position="22"/>
        <end position="129"/>
    </location>
</feature>
<dbReference type="GO" id="GO:0020037">
    <property type="term" value="F:heme binding"/>
    <property type="evidence" value="ECO:0007669"/>
    <property type="project" value="InterPro"/>
</dbReference>
<keyword evidence="4" id="KW-0249">Electron transport</keyword>
<dbReference type="GO" id="GO:0009055">
    <property type="term" value="F:electron transfer activity"/>
    <property type="evidence" value="ECO:0007669"/>
    <property type="project" value="InterPro"/>
</dbReference>
<evidence type="ECO:0000313" key="9">
    <source>
        <dbReference type="EMBL" id="CDX28547.1"/>
    </source>
</evidence>
<keyword evidence="10" id="KW-1185">Reference proteome</keyword>
<feature type="domain" description="Cytochrome c" evidence="8">
    <location>
        <begin position="23"/>
        <end position="127"/>
    </location>
</feature>
<evidence type="ECO:0000256" key="3">
    <source>
        <dbReference type="ARBA" id="ARBA00022723"/>
    </source>
</evidence>
<protein>
    <submittedName>
        <fullName evidence="9">Cytochrome c-554</fullName>
    </submittedName>
</protein>
<dbReference type="PANTHER" id="PTHR11961">
    <property type="entry name" value="CYTOCHROME C"/>
    <property type="match status" value="1"/>
</dbReference>
<keyword evidence="2 6" id="KW-0349">Heme</keyword>
<evidence type="ECO:0000313" key="10">
    <source>
        <dbReference type="Proteomes" id="UP000045285"/>
    </source>
</evidence>
<sequence length="129" mass="13536">MFRAIVSAVVLLFAGGLAAHAGGDAALGKKVFNRCIACHEAATDRDKVGPHLLGVVGRKAGSAESFQSHYSQAMKDAGAAGLVWDEANLTEYLKAPRQKVPGNRMAFPGLTSDDDIANVIAYLKADPKP</sequence>
<dbReference type="AlphaFoldDB" id="A0A090EE30"/>
<dbReference type="Gene3D" id="1.10.760.10">
    <property type="entry name" value="Cytochrome c-like domain"/>
    <property type="match status" value="1"/>
</dbReference>
<organism evidence="9 10">
    <name type="scientific">Mesorhizobium plurifarium</name>
    <dbReference type="NCBI Taxonomy" id="69974"/>
    <lineage>
        <taxon>Bacteria</taxon>
        <taxon>Pseudomonadati</taxon>
        <taxon>Pseudomonadota</taxon>
        <taxon>Alphaproteobacteria</taxon>
        <taxon>Hyphomicrobiales</taxon>
        <taxon>Phyllobacteriaceae</taxon>
        <taxon>Mesorhizobium</taxon>
    </lineage>
</organism>
<evidence type="ECO:0000259" key="8">
    <source>
        <dbReference type="PROSITE" id="PS51007"/>
    </source>
</evidence>
<dbReference type="InterPro" id="IPR009056">
    <property type="entry name" value="Cyt_c-like_dom"/>
</dbReference>
<dbReference type="Pfam" id="PF00034">
    <property type="entry name" value="Cytochrom_C"/>
    <property type="match status" value="1"/>
</dbReference>
<dbReference type="InterPro" id="IPR002327">
    <property type="entry name" value="Cyt_c_1A/1B"/>
</dbReference>
<dbReference type="EMBL" id="CCMZ01000075">
    <property type="protein sequence ID" value="CDX28547.1"/>
    <property type="molecule type" value="Genomic_DNA"/>
</dbReference>
<evidence type="ECO:0000256" key="7">
    <source>
        <dbReference type="SAM" id="SignalP"/>
    </source>
</evidence>
<reference evidence="10" key="1">
    <citation type="submission" date="2014-08" db="EMBL/GenBank/DDBJ databases">
        <authorList>
            <person name="Moulin L."/>
        </authorList>
    </citation>
    <scope>NUCLEOTIDE SEQUENCE [LARGE SCALE GENOMIC DNA]</scope>
</reference>
<keyword evidence="3 6" id="KW-0479">Metal-binding</keyword>
<dbReference type="PRINTS" id="PR00604">
    <property type="entry name" value="CYTCHRMECIAB"/>
</dbReference>
<keyword evidence="7" id="KW-0732">Signal</keyword>
<dbReference type="Proteomes" id="UP000045285">
    <property type="component" value="Unassembled WGS sequence"/>
</dbReference>
<keyword evidence="5 6" id="KW-0408">Iron</keyword>
<keyword evidence="1" id="KW-0813">Transport</keyword>
<dbReference type="PROSITE" id="PS51007">
    <property type="entry name" value="CYTC"/>
    <property type="match status" value="1"/>
</dbReference>
<evidence type="ECO:0000256" key="6">
    <source>
        <dbReference type="PROSITE-ProRule" id="PRU00433"/>
    </source>
</evidence>
<dbReference type="SUPFAM" id="SSF46626">
    <property type="entry name" value="Cytochrome c"/>
    <property type="match status" value="1"/>
</dbReference>
<accession>A0A090EE30</accession>